<evidence type="ECO:0000313" key="1">
    <source>
        <dbReference type="EMBL" id="KKN77280.1"/>
    </source>
</evidence>
<protein>
    <submittedName>
        <fullName evidence="1">Uncharacterized protein</fullName>
    </submittedName>
</protein>
<name>A0A0F9T7W9_9ZZZZ</name>
<accession>A0A0F9T7W9</accession>
<dbReference type="EMBL" id="LAZR01000282">
    <property type="protein sequence ID" value="KKN77280.1"/>
    <property type="molecule type" value="Genomic_DNA"/>
</dbReference>
<comment type="caution">
    <text evidence="1">The sequence shown here is derived from an EMBL/GenBank/DDBJ whole genome shotgun (WGS) entry which is preliminary data.</text>
</comment>
<organism evidence="1">
    <name type="scientific">marine sediment metagenome</name>
    <dbReference type="NCBI Taxonomy" id="412755"/>
    <lineage>
        <taxon>unclassified sequences</taxon>
        <taxon>metagenomes</taxon>
        <taxon>ecological metagenomes</taxon>
    </lineage>
</organism>
<reference evidence="1" key="1">
    <citation type="journal article" date="2015" name="Nature">
        <title>Complex archaea that bridge the gap between prokaryotes and eukaryotes.</title>
        <authorList>
            <person name="Spang A."/>
            <person name="Saw J.H."/>
            <person name="Jorgensen S.L."/>
            <person name="Zaremba-Niedzwiedzka K."/>
            <person name="Martijn J."/>
            <person name="Lind A.E."/>
            <person name="van Eijk R."/>
            <person name="Schleper C."/>
            <person name="Guy L."/>
            <person name="Ettema T.J."/>
        </authorList>
    </citation>
    <scope>NUCLEOTIDE SEQUENCE</scope>
</reference>
<sequence>MIKRWIAKLLGKRFIAWDMAHGNDYSVKVTGHKHNGIIYIDEIEYFN</sequence>
<dbReference type="AlphaFoldDB" id="A0A0F9T7W9"/>
<proteinExistence type="predicted"/>
<gene>
    <name evidence="1" type="ORF">LCGC14_0362580</name>
</gene>